<dbReference type="KEGG" id="tpx:Turpa_3714"/>
<gene>
    <name evidence="1" type="ordered locus">Turpa_3714</name>
</gene>
<dbReference type="STRING" id="869212.Turpa_3714"/>
<organism evidence="1 2">
    <name type="scientific">Turneriella parva (strain ATCC BAA-1111 / DSM 21527 / NCTC 11395 / H)</name>
    <name type="common">Leptospira parva</name>
    <dbReference type="NCBI Taxonomy" id="869212"/>
    <lineage>
        <taxon>Bacteria</taxon>
        <taxon>Pseudomonadati</taxon>
        <taxon>Spirochaetota</taxon>
        <taxon>Spirochaetia</taxon>
        <taxon>Leptospirales</taxon>
        <taxon>Leptospiraceae</taxon>
        <taxon>Turneriella</taxon>
    </lineage>
</organism>
<dbReference type="AlphaFoldDB" id="I4BAP1"/>
<reference evidence="1 2" key="1">
    <citation type="submission" date="2012-06" db="EMBL/GenBank/DDBJ databases">
        <title>The complete chromosome of genome of Turneriella parva DSM 21527.</title>
        <authorList>
            <consortium name="US DOE Joint Genome Institute (JGI-PGF)"/>
            <person name="Lucas S."/>
            <person name="Han J."/>
            <person name="Lapidus A."/>
            <person name="Bruce D."/>
            <person name="Goodwin L."/>
            <person name="Pitluck S."/>
            <person name="Peters L."/>
            <person name="Kyrpides N."/>
            <person name="Mavromatis K."/>
            <person name="Ivanova N."/>
            <person name="Mikhailova N."/>
            <person name="Chertkov O."/>
            <person name="Detter J.C."/>
            <person name="Tapia R."/>
            <person name="Han C."/>
            <person name="Land M."/>
            <person name="Hauser L."/>
            <person name="Markowitz V."/>
            <person name="Cheng J.-F."/>
            <person name="Hugenholtz P."/>
            <person name="Woyke T."/>
            <person name="Wu D."/>
            <person name="Gronow S."/>
            <person name="Wellnitz S."/>
            <person name="Brambilla E."/>
            <person name="Klenk H.-P."/>
            <person name="Eisen J.A."/>
        </authorList>
    </citation>
    <scope>NUCLEOTIDE SEQUENCE [LARGE SCALE GENOMIC DNA]</scope>
    <source>
        <strain evidence="2">ATCC BAA-1111 / DSM 21527 / NCTC 11395 / H</strain>
    </source>
</reference>
<dbReference type="EMBL" id="CP002959">
    <property type="protein sequence ID" value="AFM14348.1"/>
    <property type="molecule type" value="Genomic_DNA"/>
</dbReference>
<dbReference type="RefSeq" id="WP_014804825.1">
    <property type="nucleotide sequence ID" value="NC_018020.1"/>
</dbReference>
<keyword evidence="2" id="KW-1185">Reference proteome</keyword>
<dbReference type="Proteomes" id="UP000006048">
    <property type="component" value="Chromosome"/>
</dbReference>
<evidence type="ECO:0000313" key="2">
    <source>
        <dbReference type="Proteomes" id="UP000006048"/>
    </source>
</evidence>
<name>I4BAP1_TURPD</name>
<sequence length="77" mass="8700">MNAAVLQKSATATRRVTANLPHKLLIEAQQISGKGITETLILGLEMLRRRRAFETGRSLKGKLTLDIDIETSRERRR</sequence>
<proteinExistence type="predicted"/>
<dbReference type="HOGENOM" id="CLU_2637033_0_0_12"/>
<protein>
    <submittedName>
        <fullName evidence="1">Uncharacterized protein</fullName>
    </submittedName>
</protein>
<accession>I4BAP1</accession>
<evidence type="ECO:0000313" key="1">
    <source>
        <dbReference type="EMBL" id="AFM14348.1"/>
    </source>
</evidence>